<gene>
    <name evidence="1" type="ORF">IAB88_00010</name>
</gene>
<sequence length="347" mass="38658">MPAAIAQETQKLTANKLNEYGLIYSLPVTHLNIEVEAIKTIKKAGPYYKYAKKYLGASNVVTEDSQTWEVKDVSISSKGVPDTENRYLMQFKSGSAPFLLLDEEGLPLAINTEVEENVVKRKRNKFADKDILEGEGYANVFTEDMVASESTMKRAEAAAQKIFELRESRNDLVSGNADQMPPDGESLKLMLDELNRQESVLTAMFIGTTQTETKVIRFDYLPESDTNKEVIFRVSDYNGLVDKNDLSGEPVYLSLTITEKGELPVNEKGEAKKLPKGAVMYCIPGKADVELTYKNNIIAKESVEVAQFGVEYGLEPKMFTDKKAPAYVIFNPESGSIRELGTLEISE</sequence>
<dbReference type="EMBL" id="JADIMC010000001">
    <property type="protein sequence ID" value="MBO8475360.1"/>
    <property type="molecule type" value="Genomic_DNA"/>
</dbReference>
<reference evidence="1" key="2">
    <citation type="journal article" date="2021" name="PeerJ">
        <title>Extensive microbial diversity within the chicken gut microbiome revealed by metagenomics and culture.</title>
        <authorList>
            <person name="Gilroy R."/>
            <person name="Ravi A."/>
            <person name="Getino M."/>
            <person name="Pursley I."/>
            <person name="Horton D.L."/>
            <person name="Alikhan N.F."/>
            <person name="Baker D."/>
            <person name="Gharbi K."/>
            <person name="Hall N."/>
            <person name="Watson M."/>
            <person name="Adriaenssens E.M."/>
            <person name="Foster-Nyarko E."/>
            <person name="Jarju S."/>
            <person name="Secka A."/>
            <person name="Antonio M."/>
            <person name="Oren A."/>
            <person name="Chaudhuri R.R."/>
            <person name="La Ragione R."/>
            <person name="Hildebrand F."/>
            <person name="Pallen M.J."/>
        </authorList>
    </citation>
    <scope>NUCLEOTIDE SEQUENCE</scope>
    <source>
        <strain evidence="1">6919</strain>
    </source>
</reference>
<evidence type="ECO:0000313" key="1">
    <source>
        <dbReference type="EMBL" id="MBO8475360.1"/>
    </source>
</evidence>
<dbReference type="Pfam" id="PF16115">
    <property type="entry name" value="DUF4831"/>
    <property type="match status" value="1"/>
</dbReference>
<dbReference type="Proteomes" id="UP000823598">
    <property type="component" value="Unassembled WGS sequence"/>
</dbReference>
<comment type="caution">
    <text evidence="1">The sequence shown here is derived from an EMBL/GenBank/DDBJ whole genome shotgun (WGS) entry which is preliminary data.</text>
</comment>
<dbReference type="InterPro" id="IPR032265">
    <property type="entry name" value="DUF4831"/>
</dbReference>
<dbReference type="AlphaFoldDB" id="A0A9D9IN84"/>
<accession>A0A9D9IN84</accession>
<protein>
    <submittedName>
        <fullName evidence="1">DUF4831 family protein</fullName>
    </submittedName>
</protein>
<evidence type="ECO:0000313" key="2">
    <source>
        <dbReference type="Proteomes" id="UP000823598"/>
    </source>
</evidence>
<proteinExistence type="predicted"/>
<organism evidence="1 2">
    <name type="scientific">Candidatus Limisoma faecipullorum</name>
    <dbReference type="NCBI Taxonomy" id="2840854"/>
    <lineage>
        <taxon>Bacteria</taxon>
        <taxon>Pseudomonadati</taxon>
        <taxon>Bacteroidota</taxon>
        <taxon>Bacteroidia</taxon>
        <taxon>Bacteroidales</taxon>
        <taxon>Candidatus Limisoma</taxon>
    </lineage>
</organism>
<name>A0A9D9IN84_9BACT</name>
<reference evidence="1" key="1">
    <citation type="submission" date="2020-10" db="EMBL/GenBank/DDBJ databases">
        <authorList>
            <person name="Gilroy R."/>
        </authorList>
    </citation>
    <scope>NUCLEOTIDE SEQUENCE</scope>
    <source>
        <strain evidence="1">6919</strain>
    </source>
</reference>